<sequence length="143" mass="16356">MELTAGLGLQVEVILNTVTAKSVSDMVWQLTQAKPCRVIMTMLDLIFPPCLRTDVREYYPHPQPLLNLTEPLHAHEANEFSTMAYWPLIVEHSLKCRKLQLISQNLLREDSWNPPISLYACYPIIPTFFPQQGALYAPTSLQM</sequence>
<proteinExistence type="predicted"/>
<keyword evidence="2" id="KW-1185">Reference proteome</keyword>
<evidence type="ECO:0000313" key="1">
    <source>
        <dbReference type="EMBL" id="KAH1169530.1"/>
    </source>
</evidence>
<reference evidence="1" key="1">
    <citation type="submission" date="2021-09" db="EMBL/GenBank/DDBJ databases">
        <title>The genome of Mauremys mutica provides insights into the evolution of semi-aquatic lifestyle.</title>
        <authorList>
            <person name="Gong S."/>
            <person name="Gao Y."/>
        </authorList>
    </citation>
    <scope>NUCLEOTIDE SEQUENCE</scope>
    <source>
        <strain evidence="1">MM-2020</strain>
        <tissue evidence="1">Muscle</tissue>
    </source>
</reference>
<comment type="caution">
    <text evidence="1">The sequence shown here is derived from an EMBL/GenBank/DDBJ whole genome shotgun (WGS) entry which is preliminary data.</text>
</comment>
<dbReference type="EMBL" id="JAHDVG010000484">
    <property type="protein sequence ID" value="KAH1169530.1"/>
    <property type="molecule type" value="Genomic_DNA"/>
</dbReference>
<evidence type="ECO:0000313" key="2">
    <source>
        <dbReference type="Proteomes" id="UP000827986"/>
    </source>
</evidence>
<accession>A0A9D4AV03</accession>
<name>A0A9D4AV03_9SAUR</name>
<protein>
    <submittedName>
        <fullName evidence="1">Uncharacterized protein</fullName>
    </submittedName>
</protein>
<dbReference type="Proteomes" id="UP000827986">
    <property type="component" value="Unassembled WGS sequence"/>
</dbReference>
<organism evidence="1 2">
    <name type="scientific">Mauremys mutica</name>
    <name type="common">yellowpond turtle</name>
    <dbReference type="NCBI Taxonomy" id="74926"/>
    <lineage>
        <taxon>Eukaryota</taxon>
        <taxon>Metazoa</taxon>
        <taxon>Chordata</taxon>
        <taxon>Craniata</taxon>
        <taxon>Vertebrata</taxon>
        <taxon>Euteleostomi</taxon>
        <taxon>Archelosauria</taxon>
        <taxon>Testudinata</taxon>
        <taxon>Testudines</taxon>
        <taxon>Cryptodira</taxon>
        <taxon>Durocryptodira</taxon>
        <taxon>Testudinoidea</taxon>
        <taxon>Geoemydidae</taxon>
        <taxon>Geoemydinae</taxon>
        <taxon>Mauremys</taxon>
    </lineage>
</organism>
<gene>
    <name evidence="1" type="ORF">KIL84_000515</name>
</gene>
<dbReference type="AlphaFoldDB" id="A0A9D4AV03"/>